<evidence type="ECO:0000313" key="2">
    <source>
        <dbReference type="Proteomes" id="UP001163982"/>
    </source>
</evidence>
<reference evidence="1" key="1">
    <citation type="journal article" date="2024" name="Int. J. Syst. Evol. Microbiol.">
        <title>Pseudomonas fortuita sp. nov., isolated from the endosphere of a wild yam.</title>
        <authorList>
            <person name="Carlier A."/>
            <person name="Beaumel M."/>
            <person name="Moreau S."/>
            <person name="Acar T."/>
            <person name="Sana T.G."/>
            <person name="Cnockaert M."/>
            <person name="Vandamme P."/>
        </authorList>
    </citation>
    <scope>NUCLEOTIDE SEQUENCE</scope>
    <source>
        <strain evidence="1">GMI12077</strain>
    </source>
</reference>
<gene>
    <name evidence="1" type="ORF">OZ911_08355</name>
</gene>
<sequence>MDRELVESIHLYLVDHFADSDDPLEPSGVKDYNLLESACARPFQTVHGRDAYETEYEKGAAIFHGIIANHCFHNGNKRTALLSALYYLGENNIWVDRCNDDDMFEFTRQIAAHEIAEKREDEISVIVDWLLRNSRKIMKSDKYLSFSDLREKLGRFDFELSERNGLVDVLKEGEIVTRILKKGKHGREEYDPVYVADLRKRLQLTVDYGVDSGRFYGQKGVSEELNEFMHIRGAVFRRLATA</sequence>
<accession>A0ACD4PB51</accession>
<dbReference type="Proteomes" id="UP001163982">
    <property type="component" value="Chromosome"/>
</dbReference>
<evidence type="ECO:0000313" key="1">
    <source>
        <dbReference type="EMBL" id="WAP65396.1"/>
    </source>
</evidence>
<protein>
    <submittedName>
        <fullName evidence="1">Type II toxin-antitoxin system death-on-curing family toxin</fullName>
    </submittedName>
</protein>
<organism evidence="1 2">
    <name type="scientific">Pseudomonas fortuita</name>
    <dbReference type="NCBI Taxonomy" id="3233375"/>
    <lineage>
        <taxon>Bacteria</taxon>
        <taxon>Pseudomonadati</taxon>
        <taxon>Pseudomonadota</taxon>
        <taxon>Gammaproteobacteria</taxon>
        <taxon>Pseudomonadales</taxon>
        <taxon>Pseudomonadaceae</taxon>
        <taxon>Pseudomonas</taxon>
    </lineage>
</organism>
<dbReference type="EMBL" id="CP114035">
    <property type="protein sequence ID" value="WAP65396.1"/>
    <property type="molecule type" value="Genomic_DNA"/>
</dbReference>
<proteinExistence type="predicted"/>
<keyword evidence="2" id="KW-1185">Reference proteome</keyword>
<name>A0ACD4PB51_9PSED</name>